<dbReference type="PANTHER" id="PTHR22925">
    <property type="entry name" value="GLYCOSYL HYDROLASE 43 FAMILY MEMBER"/>
    <property type="match status" value="1"/>
</dbReference>
<comment type="similarity">
    <text evidence="1">Belongs to the glycosyl hydrolase 43 family.</text>
</comment>
<organism evidence="6 7">
    <name type="scientific">Anthostomella pinea</name>
    <dbReference type="NCBI Taxonomy" id="933095"/>
    <lineage>
        <taxon>Eukaryota</taxon>
        <taxon>Fungi</taxon>
        <taxon>Dikarya</taxon>
        <taxon>Ascomycota</taxon>
        <taxon>Pezizomycotina</taxon>
        <taxon>Sordariomycetes</taxon>
        <taxon>Xylariomycetidae</taxon>
        <taxon>Xylariales</taxon>
        <taxon>Xylariaceae</taxon>
        <taxon>Anthostomella</taxon>
    </lineage>
</organism>
<evidence type="ECO:0000259" key="5">
    <source>
        <dbReference type="SMART" id="SM00906"/>
    </source>
</evidence>
<dbReference type="Pfam" id="PF04082">
    <property type="entry name" value="Fungal_trans"/>
    <property type="match status" value="1"/>
</dbReference>
<feature type="domain" description="Xylanolytic transcriptional activator regulatory" evidence="5">
    <location>
        <begin position="124"/>
        <end position="195"/>
    </location>
</feature>
<keyword evidence="3" id="KW-0539">Nucleus</keyword>
<proteinExistence type="inferred from homology"/>
<sequence>MGKLFSFLGRHRRTSGSPSPQVRLGSVTMRPRDHPDVENYAELIEVMEVAIGNIHECTFTHLVHACGGRCLETAAESGALYGKRHYAAAVRHLDTILDYDDQRSVSALMLMAMYCLRNPVGPGSWTYGRLAIMVAIAFGLHRKISIIKHQNMDSEIRKRLFWETHAFDRQVSIPLGRPFASTGRDIDEAATAKELAVMPELRGMKLTVLLSLALAAAANAASQTFTNTGRLLFDVDGNQLDLYGAKINYFNGSYYFYGNSFSTTGVAFGIKSYSSVDLEHWKYEGFLFDPYSSNSPCNQPGACGRPHIVYNNATQTYVLWANAGSNGYQVATSSQPAGPFTFLPDTAAIDPQFTGLQPADFAVESFGDQAYIVFSALNFVDPRAGSIWPPIFQTMHISELTADFTNTTQVSYPISSNATDLIDQEPESQDIFMRDGMVYVGAGNTCGYCNGTVGLVYRSSSIQGPWERQIIAGYSCNGQLEGVLPLTDPTSGEVTEVWHSTSVPGGPRVGFGGHIFQPLTFNSDGSVEDLDCAATAKFEVNFQEGTQEVATGAATMAGDKTPLDAAYTPVCDSDSFDLFQTWTASQSGTLTNVSVNIAGAGIQAVPLTLTVFKFDSYADLIAPEYKYTAMGNVSYTGSTLSFVFNTTSVPITSNATVGKGDLLGLAITGPDFAPYCHLEYDTAKNSSDFVLYQRGAGQNSWRGLQGKTSVVYERVGKSVKMFATYA</sequence>
<dbReference type="CDD" id="cd12148">
    <property type="entry name" value="fungal_TF_MHR"/>
    <property type="match status" value="1"/>
</dbReference>
<keyword evidence="7" id="KW-1185">Reference proteome</keyword>
<dbReference type="GO" id="GO:0003677">
    <property type="term" value="F:DNA binding"/>
    <property type="evidence" value="ECO:0007669"/>
    <property type="project" value="InterPro"/>
</dbReference>
<dbReference type="Proteomes" id="UP001295740">
    <property type="component" value="Unassembled WGS sequence"/>
</dbReference>
<dbReference type="AlphaFoldDB" id="A0AAI8VA94"/>
<comment type="caution">
    <text evidence="6">The sequence shown here is derived from an EMBL/GenBank/DDBJ whole genome shotgun (WGS) entry which is preliminary data.</text>
</comment>
<dbReference type="InterPro" id="IPR023296">
    <property type="entry name" value="Glyco_hydro_beta-prop_sf"/>
</dbReference>
<evidence type="ECO:0000313" key="6">
    <source>
        <dbReference type="EMBL" id="CAJ2500892.1"/>
    </source>
</evidence>
<evidence type="ECO:0000256" key="1">
    <source>
        <dbReference type="ARBA" id="ARBA00009865"/>
    </source>
</evidence>
<dbReference type="Gene3D" id="2.115.10.20">
    <property type="entry name" value="Glycosyl hydrolase domain, family 43"/>
    <property type="match status" value="1"/>
</dbReference>
<evidence type="ECO:0000256" key="3">
    <source>
        <dbReference type="ARBA" id="ARBA00023242"/>
    </source>
</evidence>
<evidence type="ECO:0000256" key="2">
    <source>
        <dbReference type="ARBA" id="ARBA00022801"/>
    </source>
</evidence>
<name>A0AAI8VA94_9PEZI</name>
<dbReference type="InterPro" id="IPR007219">
    <property type="entry name" value="XnlR_reg_dom"/>
</dbReference>
<reference evidence="6" key="1">
    <citation type="submission" date="2023-10" db="EMBL/GenBank/DDBJ databases">
        <authorList>
            <person name="Hackl T."/>
        </authorList>
    </citation>
    <scope>NUCLEOTIDE SEQUENCE</scope>
</reference>
<protein>
    <submittedName>
        <fullName evidence="6">Uu.00g037450.m01.CDS01</fullName>
    </submittedName>
</protein>
<dbReference type="GO" id="GO:0005975">
    <property type="term" value="P:carbohydrate metabolic process"/>
    <property type="evidence" value="ECO:0007669"/>
    <property type="project" value="InterPro"/>
</dbReference>
<dbReference type="SUPFAM" id="SSF75005">
    <property type="entry name" value="Arabinanase/levansucrase/invertase"/>
    <property type="match status" value="1"/>
</dbReference>
<evidence type="ECO:0000313" key="7">
    <source>
        <dbReference type="Proteomes" id="UP001295740"/>
    </source>
</evidence>
<dbReference type="GO" id="GO:0006351">
    <property type="term" value="P:DNA-templated transcription"/>
    <property type="evidence" value="ECO:0007669"/>
    <property type="project" value="InterPro"/>
</dbReference>
<gene>
    <name evidence="6" type="ORF">KHLLAP_LOCUS1360</name>
</gene>
<dbReference type="PANTHER" id="PTHR22925:SF3">
    <property type="entry name" value="GLYCOSYL HYDROLASE FAMILY PROTEIN 43"/>
    <property type="match status" value="1"/>
</dbReference>
<keyword evidence="4" id="KW-0326">Glycosidase</keyword>
<keyword evidence="2" id="KW-0378">Hydrolase</keyword>
<accession>A0AAI8VA94</accession>
<evidence type="ECO:0000256" key="4">
    <source>
        <dbReference type="ARBA" id="ARBA00023295"/>
    </source>
</evidence>
<dbReference type="GO" id="GO:0004553">
    <property type="term" value="F:hydrolase activity, hydrolyzing O-glycosyl compounds"/>
    <property type="evidence" value="ECO:0007669"/>
    <property type="project" value="InterPro"/>
</dbReference>
<dbReference type="SMART" id="SM00906">
    <property type="entry name" value="Fungal_trans"/>
    <property type="match status" value="1"/>
</dbReference>
<dbReference type="InterPro" id="IPR006710">
    <property type="entry name" value="Glyco_hydro_43"/>
</dbReference>
<dbReference type="Pfam" id="PF04616">
    <property type="entry name" value="Glyco_hydro_43"/>
    <property type="match status" value="1"/>
</dbReference>
<dbReference type="GO" id="GO:0008270">
    <property type="term" value="F:zinc ion binding"/>
    <property type="evidence" value="ECO:0007669"/>
    <property type="project" value="InterPro"/>
</dbReference>
<dbReference type="EMBL" id="CAUWAG010000003">
    <property type="protein sequence ID" value="CAJ2500892.1"/>
    <property type="molecule type" value="Genomic_DNA"/>
</dbReference>